<dbReference type="InterPro" id="IPR029028">
    <property type="entry name" value="Alpha/beta_knot_MTases"/>
</dbReference>
<dbReference type="PANTHER" id="PTHR46429:SF1">
    <property type="entry name" value="23S RRNA (GUANOSINE-2'-O-)-METHYLTRANSFERASE RLMB"/>
    <property type="match status" value="1"/>
</dbReference>
<dbReference type="EMBL" id="JAEDAM010000038">
    <property type="protein sequence ID" value="MBS8122077.1"/>
    <property type="molecule type" value="Genomic_DNA"/>
</dbReference>
<evidence type="ECO:0000256" key="2">
    <source>
        <dbReference type="ARBA" id="ARBA00022679"/>
    </source>
</evidence>
<keyword evidence="5" id="KW-1185">Reference proteome</keyword>
<dbReference type="Proteomes" id="UP000680365">
    <property type="component" value="Unassembled WGS sequence"/>
</dbReference>
<dbReference type="GO" id="GO:0032259">
    <property type="term" value="P:methylation"/>
    <property type="evidence" value="ECO:0007669"/>
    <property type="project" value="UniProtKB-KW"/>
</dbReference>
<reference evidence="4 5" key="1">
    <citation type="journal article" date="2021" name="Nat. Commun.">
        <title>Reductive evolution and unique predatory mode in the CPR bacterium Vampirococcus lugosii.</title>
        <authorList>
            <person name="Moreira D."/>
            <person name="Zivanovic Y."/>
            <person name="Lopez-Archilla A.I."/>
            <person name="Iniesto M."/>
            <person name="Lopez-Garcia P."/>
        </authorList>
    </citation>
    <scope>NUCLEOTIDE SEQUENCE [LARGE SCALE GENOMIC DNA]</scope>
    <source>
        <strain evidence="4">Chiprana</strain>
    </source>
</reference>
<accession>A0ABS5QLM5</accession>
<sequence>MNTKNYQLGYEEAKIKLPKRDDRFGISIILNNVSDPINVGSFFRLSDNAYLEKIYLCGNTPTPENNKKVKITGKFSKKTTPYTYHENIHDLLDNLENQYDIYIVEITNQSISYFENNFKSNKKIALIFGSESRGVEQSLLDRNYKCIHIPIYGYDYSMNVANSASIIVYEIIRQNTSK</sequence>
<dbReference type="InterPro" id="IPR029026">
    <property type="entry name" value="tRNA_m1G_MTases_N"/>
</dbReference>
<dbReference type="PANTHER" id="PTHR46429">
    <property type="entry name" value="23S RRNA (GUANOSINE-2'-O-)-METHYLTRANSFERASE RLMB"/>
    <property type="match status" value="1"/>
</dbReference>
<evidence type="ECO:0000313" key="5">
    <source>
        <dbReference type="Proteomes" id="UP000680365"/>
    </source>
</evidence>
<dbReference type="Pfam" id="PF00588">
    <property type="entry name" value="SpoU_methylase"/>
    <property type="match status" value="1"/>
</dbReference>
<dbReference type="InterPro" id="IPR001537">
    <property type="entry name" value="SpoU_MeTrfase"/>
</dbReference>
<evidence type="ECO:0000256" key="1">
    <source>
        <dbReference type="ARBA" id="ARBA00022603"/>
    </source>
</evidence>
<dbReference type="GO" id="GO:0008168">
    <property type="term" value="F:methyltransferase activity"/>
    <property type="evidence" value="ECO:0007669"/>
    <property type="project" value="UniProtKB-KW"/>
</dbReference>
<name>A0ABS5QLM5_9BACT</name>
<keyword evidence="2" id="KW-0808">Transferase</keyword>
<dbReference type="Gene3D" id="3.40.1280.10">
    <property type="match status" value="1"/>
</dbReference>
<dbReference type="SUPFAM" id="SSF75217">
    <property type="entry name" value="alpha/beta knot"/>
    <property type="match status" value="1"/>
</dbReference>
<evidence type="ECO:0000313" key="4">
    <source>
        <dbReference type="EMBL" id="MBS8122077.1"/>
    </source>
</evidence>
<feature type="domain" description="tRNA/rRNA methyltransferase SpoU type" evidence="3">
    <location>
        <begin position="26"/>
        <end position="169"/>
    </location>
</feature>
<dbReference type="InterPro" id="IPR004441">
    <property type="entry name" value="rRNA_MeTrfase_TrmH"/>
</dbReference>
<organism evidence="4 5">
    <name type="scientific">Candidatus Vampirococcus lugosii</name>
    <dbReference type="NCBI Taxonomy" id="2789015"/>
    <lineage>
        <taxon>Bacteria</taxon>
        <taxon>Candidatus Absconditibacteriota</taxon>
        <taxon>Vampirococcus</taxon>
    </lineage>
</organism>
<proteinExistence type="predicted"/>
<protein>
    <submittedName>
        <fullName evidence="4">RNA methyltransferase</fullName>
    </submittedName>
</protein>
<evidence type="ECO:0000259" key="3">
    <source>
        <dbReference type="Pfam" id="PF00588"/>
    </source>
</evidence>
<dbReference type="RefSeq" id="WP_213349207.1">
    <property type="nucleotide sequence ID" value="NZ_JAEDAM010000038.1"/>
</dbReference>
<keyword evidence="1 4" id="KW-0489">Methyltransferase</keyword>
<gene>
    <name evidence="4" type="ORF">VAMP_98n6</name>
</gene>
<comment type="caution">
    <text evidence="4">The sequence shown here is derived from an EMBL/GenBank/DDBJ whole genome shotgun (WGS) entry which is preliminary data.</text>
</comment>